<dbReference type="RefSeq" id="WP_151966515.1">
    <property type="nucleotide sequence ID" value="NZ_AP019860.1"/>
</dbReference>
<keyword evidence="7 11" id="KW-1133">Transmembrane helix</keyword>
<dbReference type="PRINTS" id="PR00123">
    <property type="entry name" value="ATPASEA"/>
</dbReference>
<comment type="similarity">
    <text evidence="2 11 12">Belongs to the ATPase A chain family.</text>
</comment>
<dbReference type="HAMAP" id="MF_01393">
    <property type="entry name" value="ATP_synth_a_bact"/>
    <property type="match status" value="1"/>
</dbReference>
<keyword evidence="14" id="KW-1185">Reference proteome</keyword>
<evidence type="ECO:0000256" key="8">
    <source>
        <dbReference type="ARBA" id="ARBA00023065"/>
    </source>
</evidence>
<evidence type="ECO:0000256" key="4">
    <source>
        <dbReference type="ARBA" id="ARBA00022547"/>
    </source>
</evidence>
<feature type="transmembrane region" description="Helical" evidence="11">
    <location>
        <begin position="136"/>
        <end position="155"/>
    </location>
</feature>
<dbReference type="CDD" id="cd00310">
    <property type="entry name" value="ATP-synt_Fo_a_6"/>
    <property type="match status" value="1"/>
</dbReference>
<dbReference type="InterPro" id="IPR045083">
    <property type="entry name" value="ATP_synth_F0_asu_bact/mt"/>
</dbReference>
<feature type="transmembrane region" description="Helical" evidence="11">
    <location>
        <begin position="106"/>
        <end position="130"/>
    </location>
</feature>
<evidence type="ECO:0000313" key="14">
    <source>
        <dbReference type="Proteomes" id="UP000326354"/>
    </source>
</evidence>
<keyword evidence="10 11" id="KW-0066">ATP synthesis</keyword>
<keyword evidence="5 11" id="KW-0812">Transmembrane</keyword>
<organism evidence="13 14">
    <name type="scientific">Uabimicrobium amorphum</name>
    <dbReference type="NCBI Taxonomy" id="2596890"/>
    <lineage>
        <taxon>Bacteria</taxon>
        <taxon>Pseudomonadati</taxon>
        <taxon>Planctomycetota</taxon>
        <taxon>Candidatus Uabimicrobiia</taxon>
        <taxon>Candidatus Uabimicrobiales</taxon>
        <taxon>Candidatus Uabimicrobiaceae</taxon>
        <taxon>Candidatus Uabimicrobium</taxon>
    </lineage>
</organism>
<dbReference type="AlphaFoldDB" id="A0A5S9F141"/>
<dbReference type="Gene3D" id="1.20.120.220">
    <property type="entry name" value="ATP synthase, F0 complex, subunit A"/>
    <property type="match status" value="1"/>
</dbReference>
<dbReference type="OrthoDB" id="9809130at2"/>
<evidence type="ECO:0000256" key="6">
    <source>
        <dbReference type="ARBA" id="ARBA00022781"/>
    </source>
</evidence>
<evidence type="ECO:0000256" key="1">
    <source>
        <dbReference type="ARBA" id="ARBA00004141"/>
    </source>
</evidence>
<dbReference type="KEGG" id="uam:UABAM_00608"/>
<evidence type="ECO:0000256" key="7">
    <source>
        <dbReference type="ARBA" id="ARBA00022989"/>
    </source>
</evidence>
<dbReference type="GO" id="GO:0046933">
    <property type="term" value="F:proton-transporting ATP synthase activity, rotational mechanism"/>
    <property type="evidence" value="ECO:0007669"/>
    <property type="project" value="UniProtKB-UniRule"/>
</dbReference>
<dbReference type="EMBL" id="AP019860">
    <property type="protein sequence ID" value="BBM82265.1"/>
    <property type="molecule type" value="Genomic_DNA"/>
</dbReference>
<keyword evidence="9 11" id="KW-0472">Membrane</keyword>
<protein>
    <recommendedName>
        <fullName evidence="11 12">ATP synthase subunit a</fullName>
    </recommendedName>
    <alternativeName>
        <fullName evidence="11">ATP synthase F0 sector subunit a</fullName>
    </alternativeName>
    <alternativeName>
        <fullName evidence="11">F-ATPase subunit 6</fullName>
    </alternativeName>
</protein>
<comment type="subcellular location">
    <subcellularLocation>
        <location evidence="11 12">Cell membrane</location>
        <topology evidence="11 12">Multi-pass membrane protein</topology>
    </subcellularLocation>
    <subcellularLocation>
        <location evidence="1">Membrane</location>
        <topology evidence="1">Multi-pass membrane protein</topology>
    </subcellularLocation>
</comment>
<evidence type="ECO:0000256" key="10">
    <source>
        <dbReference type="ARBA" id="ARBA00023310"/>
    </source>
</evidence>
<evidence type="ECO:0000256" key="2">
    <source>
        <dbReference type="ARBA" id="ARBA00006810"/>
    </source>
</evidence>
<dbReference type="PANTHER" id="PTHR11410:SF0">
    <property type="entry name" value="ATP SYNTHASE SUBUNIT A"/>
    <property type="match status" value="1"/>
</dbReference>
<dbReference type="NCBIfam" id="TIGR01131">
    <property type="entry name" value="ATP_synt_6_or_A"/>
    <property type="match status" value="1"/>
</dbReference>
<proteinExistence type="inferred from homology"/>
<feature type="transmembrane region" description="Helical" evidence="11">
    <location>
        <begin position="236"/>
        <end position="269"/>
    </location>
</feature>
<evidence type="ECO:0000256" key="12">
    <source>
        <dbReference type="RuleBase" id="RU000483"/>
    </source>
</evidence>
<name>A0A5S9F141_UABAM</name>
<dbReference type="InterPro" id="IPR035908">
    <property type="entry name" value="F0_ATP_A_sf"/>
</dbReference>
<accession>A0A5S9F141</accession>
<dbReference type="PROSITE" id="PS00449">
    <property type="entry name" value="ATPASE_A"/>
    <property type="match status" value="1"/>
</dbReference>
<gene>
    <name evidence="11" type="primary">atpB</name>
    <name evidence="13" type="ORF">UABAM_00608</name>
</gene>
<dbReference type="PANTHER" id="PTHR11410">
    <property type="entry name" value="ATP SYNTHASE SUBUNIT A"/>
    <property type="match status" value="1"/>
</dbReference>
<feature type="transmembrane region" description="Helical" evidence="11">
    <location>
        <begin position="167"/>
        <end position="189"/>
    </location>
</feature>
<evidence type="ECO:0000256" key="5">
    <source>
        <dbReference type="ARBA" id="ARBA00022692"/>
    </source>
</evidence>
<dbReference type="Proteomes" id="UP000326354">
    <property type="component" value="Chromosome"/>
</dbReference>
<comment type="function">
    <text evidence="11 12">Key component of the proton channel; it plays a direct role in the translocation of protons across the membrane.</text>
</comment>
<sequence>MSESKEEKLDVIHHLLDTQTIQIFDWSYTLPTLEIPLMGEVYTLPITKNVLMMWIAAGLMLIIFPIVCRQKSLVPTGLRNFFEAILVFIRDDIVYSNMDKEDGKKYLPYLWTLFFFIFFCNLLGLVPFAATATGNIAVTATLALISFLFVHISGIMKNGLVTYLKSIVPHVPLAIWPLLLIVEIMGHIIKPFALAVRLFANMTAGHVLIPVFLSFIVSLTGGLPAYVGYPVGILPLFMAIAITLLEVLIAMIQAYIFTFLTAVFMGMALHPDH</sequence>
<dbReference type="SUPFAM" id="SSF81336">
    <property type="entry name" value="F1F0 ATP synthase subunit A"/>
    <property type="match status" value="1"/>
</dbReference>
<dbReference type="GO" id="GO:0005886">
    <property type="term" value="C:plasma membrane"/>
    <property type="evidence" value="ECO:0007669"/>
    <property type="project" value="UniProtKB-SubCell"/>
</dbReference>
<evidence type="ECO:0000256" key="3">
    <source>
        <dbReference type="ARBA" id="ARBA00022448"/>
    </source>
</evidence>
<evidence type="ECO:0000313" key="13">
    <source>
        <dbReference type="EMBL" id="BBM82265.1"/>
    </source>
</evidence>
<evidence type="ECO:0000256" key="11">
    <source>
        <dbReference type="HAMAP-Rule" id="MF_01393"/>
    </source>
</evidence>
<keyword evidence="11" id="KW-1003">Cell membrane</keyword>
<evidence type="ECO:0000256" key="9">
    <source>
        <dbReference type="ARBA" id="ARBA00023136"/>
    </source>
</evidence>
<keyword evidence="6 11" id="KW-0375">Hydrogen ion transport</keyword>
<keyword evidence="4 11" id="KW-0138">CF(0)</keyword>
<reference evidence="13 14" key="1">
    <citation type="submission" date="2019-08" db="EMBL/GenBank/DDBJ databases">
        <title>Complete genome sequence of Candidatus Uab amorphum.</title>
        <authorList>
            <person name="Shiratori T."/>
            <person name="Suzuki S."/>
            <person name="Kakizawa Y."/>
            <person name="Ishida K."/>
        </authorList>
    </citation>
    <scope>NUCLEOTIDE SEQUENCE [LARGE SCALE GENOMIC DNA]</scope>
    <source>
        <strain evidence="13 14">SRT547</strain>
    </source>
</reference>
<feature type="transmembrane region" description="Helical" evidence="11">
    <location>
        <begin position="51"/>
        <end position="68"/>
    </location>
</feature>
<keyword evidence="8 11" id="KW-0406">Ion transport</keyword>
<dbReference type="InterPro" id="IPR000568">
    <property type="entry name" value="ATP_synth_F0_asu"/>
</dbReference>
<dbReference type="GO" id="GO:0045259">
    <property type="term" value="C:proton-transporting ATP synthase complex"/>
    <property type="evidence" value="ECO:0007669"/>
    <property type="project" value="UniProtKB-KW"/>
</dbReference>
<dbReference type="InterPro" id="IPR023011">
    <property type="entry name" value="ATP_synth_F0_asu_AS"/>
</dbReference>
<keyword evidence="3 11" id="KW-0813">Transport</keyword>
<dbReference type="Pfam" id="PF00119">
    <property type="entry name" value="ATP-synt_A"/>
    <property type="match status" value="1"/>
</dbReference>